<dbReference type="InterPro" id="IPR008928">
    <property type="entry name" value="6-hairpin_glycosidase_sf"/>
</dbReference>
<dbReference type="InterPro" id="IPR005195">
    <property type="entry name" value="Glyco_hydro_65_M"/>
</dbReference>
<dbReference type="InterPro" id="IPR017045">
    <property type="entry name" value="Malt_Pase/Glycosyl_Hdrlase"/>
</dbReference>
<keyword evidence="7" id="KW-0378">Hydrolase</keyword>
<dbReference type="SUPFAM" id="SSF74650">
    <property type="entry name" value="Galactose mutarotase-like"/>
    <property type="match status" value="1"/>
</dbReference>
<evidence type="ECO:0000259" key="4">
    <source>
        <dbReference type="Pfam" id="PF03632"/>
    </source>
</evidence>
<dbReference type="Proteomes" id="UP000612362">
    <property type="component" value="Unassembled WGS sequence"/>
</dbReference>
<sequence>MIQHPAFSVLEWSVLEKKLHLDILAQTESIFALSNGHIGLRGNLDEGEPHGIPGSYLNSVYEQHPIPYGEAAYGYPEAAQTILNVTNGKIIRLHVEDEPFDIRYGTLHSHSRELDLRSGILRRHVRWTSPAGQTVKVSSTRLVSFTQRAIAAICYEVEPIDTPMRFVLQSELVANEALPTAQVDPRSASVMTTRLECEEHYARETLGVMVHHTPTTGLRIGAAMDHVIEGPATLTVDAESSSDIARMTITAQVQPGERIRLIKFLAYGWSSLRSRPAIHDQVIAALSAARVTGWEGLQREQRAYLDEFWSKADVELQGDYQIQQAVRFALFHVLQAGARGERRPIPAKGLTGPGYDGHTFWDTEIFVLPVLTLTYPSAVADALRWRHALLKQAKERARQLGLKGAAFPWRTIAGQECSGYWPASTAAFHINADIAYAVVHYMEATGDLAFEKETGLPLLVETARLWRSLGYENQDGHFRIDGVTGPNEYSALADNNVYTNLMAQLNMRRAAETARRYHQRAQALGVDDQEIDSWLQAAEHMFLPYDERLKVTPQDEAFTAHEVWDFAHTGANQYPLFLHFPYVHLYRKQVVKQADLILAMQLFTNAFSAEQKARNFAYYEPLTVRDSSLSAASQAVIAAEVGQIPLAYDYLREAALMDLYNLEHNTQDGLHMAALAGCWTALVAGVGGLRSQDGVLSFKPRLPEAITFLAFRIHFQGRCFRIEIEQDEATYRLLDGEPYKIFHYGEEILISTDTSMTCPIPAMQVEERLHQPPGRSPLG</sequence>
<dbReference type="GO" id="GO:0005975">
    <property type="term" value="P:carbohydrate metabolic process"/>
    <property type="evidence" value="ECO:0007669"/>
    <property type="project" value="InterPro"/>
</dbReference>
<dbReference type="GO" id="GO:0030246">
    <property type="term" value="F:carbohydrate binding"/>
    <property type="evidence" value="ECO:0007669"/>
    <property type="project" value="InterPro"/>
</dbReference>
<dbReference type="InterPro" id="IPR011013">
    <property type="entry name" value="Gal_mutarotase_sf_dom"/>
</dbReference>
<dbReference type="PIRSF" id="PIRSF036289">
    <property type="entry name" value="Glycosyl_hydrolase_malt_phosph"/>
    <property type="match status" value="1"/>
</dbReference>
<keyword evidence="8" id="KW-1185">Reference proteome</keyword>
<feature type="domain" description="Glycoside hydrolase family 65 C-terminal" evidence="5">
    <location>
        <begin position="689"/>
        <end position="748"/>
    </location>
</feature>
<name>A0A8J3MYL3_9CHLR</name>
<evidence type="ECO:0000313" key="8">
    <source>
        <dbReference type="Proteomes" id="UP000612362"/>
    </source>
</evidence>
<dbReference type="RefSeq" id="WP_220199891.1">
    <property type="nucleotide sequence ID" value="NZ_BNJF01000010.1"/>
</dbReference>
<dbReference type="InterPro" id="IPR037018">
    <property type="entry name" value="GH65_N"/>
</dbReference>
<evidence type="ECO:0000259" key="6">
    <source>
        <dbReference type="Pfam" id="PF03636"/>
    </source>
</evidence>
<dbReference type="SUPFAM" id="SSF48208">
    <property type="entry name" value="Six-hairpin glycosidases"/>
    <property type="match status" value="1"/>
</dbReference>
<dbReference type="EMBL" id="BNJF01000010">
    <property type="protein sequence ID" value="GHO50938.1"/>
    <property type="molecule type" value="Genomic_DNA"/>
</dbReference>
<dbReference type="Pfam" id="PF03633">
    <property type="entry name" value="Glyco_hydro_65C"/>
    <property type="match status" value="1"/>
</dbReference>
<organism evidence="7 8">
    <name type="scientific">Ktedonospora formicarum</name>
    <dbReference type="NCBI Taxonomy" id="2778364"/>
    <lineage>
        <taxon>Bacteria</taxon>
        <taxon>Bacillati</taxon>
        <taxon>Chloroflexota</taxon>
        <taxon>Ktedonobacteria</taxon>
        <taxon>Ktedonobacterales</taxon>
        <taxon>Ktedonobacteraceae</taxon>
        <taxon>Ktedonospora</taxon>
    </lineage>
</organism>
<dbReference type="Gene3D" id="2.70.98.40">
    <property type="entry name" value="Glycoside hydrolase, family 65, N-terminal domain"/>
    <property type="match status" value="1"/>
</dbReference>
<feature type="binding site" evidence="3">
    <location>
        <begin position="592"/>
        <end position="593"/>
    </location>
    <ligand>
        <name>substrate</name>
    </ligand>
</feature>
<dbReference type="PANTHER" id="PTHR11051">
    <property type="entry name" value="GLYCOSYL HYDROLASE-RELATED"/>
    <property type="match status" value="1"/>
</dbReference>
<evidence type="ECO:0000259" key="5">
    <source>
        <dbReference type="Pfam" id="PF03633"/>
    </source>
</evidence>
<dbReference type="Pfam" id="PF03636">
    <property type="entry name" value="Glyco_hydro_65N"/>
    <property type="match status" value="1"/>
</dbReference>
<dbReference type="PANTHER" id="PTHR11051:SF13">
    <property type="entry name" value="GLYCOSYL TRANSFERASE"/>
    <property type="match status" value="1"/>
</dbReference>
<evidence type="ECO:0000256" key="3">
    <source>
        <dbReference type="PIRSR" id="PIRSR036289-51"/>
    </source>
</evidence>
<feature type="binding site" evidence="3">
    <location>
        <begin position="361"/>
        <end position="362"/>
    </location>
    <ligand>
        <name>substrate</name>
    </ligand>
</feature>
<evidence type="ECO:0000256" key="2">
    <source>
        <dbReference type="PIRSR" id="PIRSR036289-50"/>
    </source>
</evidence>
<comment type="caution">
    <text evidence="7">The sequence shown here is derived from an EMBL/GenBank/DDBJ whole genome shotgun (WGS) entry which is preliminary data.</text>
</comment>
<proteinExistence type="inferred from homology"/>
<feature type="domain" description="Glycoside hydrolase family 65 N-terminal" evidence="6">
    <location>
        <begin position="16"/>
        <end position="270"/>
    </location>
</feature>
<dbReference type="InterPro" id="IPR012341">
    <property type="entry name" value="6hp_glycosidase-like_sf"/>
</dbReference>
<dbReference type="Gene3D" id="1.50.10.10">
    <property type="match status" value="1"/>
</dbReference>
<dbReference type="InterPro" id="IPR005196">
    <property type="entry name" value="Glyco_hydro_65_N"/>
</dbReference>
<comment type="similarity">
    <text evidence="1">Belongs to the glycosyl hydrolase 65 family.</text>
</comment>
<dbReference type="AlphaFoldDB" id="A0A8J3MYL3"/>
<protein>
    <submittedName>
        <fullName evidence="7">Glycosyl hydrolase</fullName>
    </submittedName>
</protein>
<dbReference type="Gene3D" id="2.60.420.10">
    <property type="entry name" value="Maltose phosphorylase, domain 3"/>
    <property type="match status" value="1"/>
</dbReference>
<accession>A0A8J3MYL3</accession>
<dbReference type="InterPro" id="IPR005194">
    <property type="entry name" value="Glyco_hydro_65_C"/>
</dbReference>
<gene>
    <name evidence="7" type="ORF">KSX_91010</name>
</gene>
<dbReference type="Pfam" id="PF03632">
    <property type="entry name" value="Glyco_hydro_65m"/>
    <property type="match status" value="1"/>
</dbReference>
<feature type="domain" description="Glycoside hydrolase family 65 central catalytic" evidence="4">
    <location>
        <begin position="327"/>
        <end position="680"/>
    </location>
</feature>
<evidence type="ECO:0000256" key="1">
    <source>
        <dbReference type="ARBA" id="ARBA00006768"/>
    </source>
</evidence>
<reference evidence="7" key="1">
    <citation type="submission" date="2020-10" db="EMBL/GenBank/DDBJ databases">
        <title>Taxonomic study of unclassified bacteria belonging to the class Ktedonobacteria.</title>
        <authorList>
            <person name="Yabe S."/>
            <person name="Wang C.M."/>
            <person name="Zheng Y."/>
            <person name="Sakai Y."/>
            <person name="Cavaletti L."/>
            <person name="Monciardini P."/>
            <person name="Donadio S."/>
        </authorList>
    </citation>
    <scope>NUCLEOTIDE SEQUENCE</scope>
    <source>
        <strain evidence="7">SOSP1-1</strain>
    </source>
</reference>
<dbReference type="GO" id="GO:0004553">
    <property type="term" value="F:hydrolase activity, hydrolyzing O-glycosyl compounds"/>
    <property type="evidence" value="ECO:0007669"/>
    <property type="project" value="TreeGrafter"/>
</dbReference>
<dbReference type="GO" id="GO:0016757">
    <property type="term" value="F:glycosyltransferase activity"/>
    <property type="evidence" value="ECO:0007669"/>
    <property type="project" value="UniProtKB-ARBA"/>
</dbReference>
<feature type="active site" description="Proton donor" evidence="2">
    <location>
        <position position="488"/>
    </location>
</feature>
<evidence type="ECO:0000313" key="7">
    <source>
        <dbReference type="EMBL" id="GHO50938.1"/>
    </source>
</evidence>